<name>A0A9X8CZK8_9BURK</name>
<dbReference type="Gene3D" id="3.90.210.10">
    <property type="entry name" value="Heat-Labile Enterotoxin, subunit A"/>
    <property type="match status" value="1"/>
</dbReference>
<gene>
    <name evidence="2" type="ORF">D3H34_28095</name>
</gene>
<sequence length="514" mass="56497">MSMVDSYKTVGNRSTTPTASQHKPVEVKVAPVMVDYTLHYHYPDLDNTPVRGVTYRATMVNGETRTGTLDNNGNAVLSRVEAGPVRVEYQYDQPDADDEAILKAREQIQKVLDRIVAQTRVDMAAEWKQWDEAGEIKRQFLKRGNAALGTAVGAWNWASGTAHSIWQLAVLVYKLDNEKRELNYLLVTGQWSEIDRRIAGYRAQGKKVLDFAGQLKESLILIWHDEKVRQIILKFPPQWWAAIPPDEQEALASAGGAEIVVDVLVGVLLAAFTAGVAGAAYASAKWAVTSARLGGKLVELLDALKDAFQVLARALTARKRKTVEFKSADSRRVIETEWKPPPVNNGPPGLEHALVNGTKVFPHTYTRLFHGSNKSTLGFPESMPNKEVAASIYRDGLPARGQNIDLAEHARGVDDRAFRGTTEMLQTPDGQGGATLWADEGGLVIELRNVKGYDVNELLEGRVRKPDGTFGGNAMNGEHEIAVPGAISSEQIESVGEVVKNARGQLIRRVIPRP</sequence>
<feature type="region of interest" description="Disordered" evidence="1">
    <location>
        <begin position="1"/>
        <end position="22"/>
    </location>
</feature>
<proteinExistence type="predicted"/>
<organism evidence="2 3">
    <name type="scientific">Acidovorax cavernicola</name>
    <dbReference type="NCBI Taxonomy" id="1675792"/>
    <lineage>
        <taxon>Bacteria</taxon>
        <taxon>Pseudomonadati</taxon>
        <taxon>Pseudomonadota</taxon>
        <taxon>Betaproteobacteria</taxon>
        <taxon>Burkholderiales</taxon>
        <taxon>Comamonadaceae</taxon>
        <taxon>Acidovorax</taxon>
    </lineage>
</organism>
<accession>A0A9X8CZK8</accession>
<reference evidence="2 3" key="1">
    <citation type="submission" date="2018-09" db="EMBL/GenBank/DDBJ databases">
        <title>Acidovorax cavernicola nov. sp. isolated from Gruta de las Maravillas (Aracena, Spain).</title>
        <authorList>
            <person name="Jurado V."/>
            <person name="Gutierrez-Patricio S."/>
            <person name="Gonzalez-Pimentel J.L."/>
            <person name="Miller A.Z."/>
            <person name="Laiz L."/>
            <person name="Saiz-Jimenez C."/>
        </authorList>
    </citation>
    <scope>NUCLEOTIDE SEQUENCE [LARGE SCALE GENOMIC DNA]</scope>
    <source>
        <strain evidence="2 3">1011MAR4D40.2</strain>
    </source>
</reference>
<feature type="compositionally biased region" description="Polar residues" evidence="1">
    <location>
        <begin position="9"/>
        <end position="21"/>
    </location>
</feature>
<keyword evidence="3" id="KW-1185">Reference proteome</keyword>
<evidence type="ECO:0000313" key="3">
    <source>
        <dbReference type="Proteomes" id="UP000265619"/>
    </source>
</evidence>
<dbReference type="EMBL" id="QXMN01000056">
    <property type="protein sequence ID" value="RIX74007.1"/>
    <property type="molecule type" value="Genomic_DNA"/>
</dbReference>
<dbReference type="AlphaFoldDB" id="A0A9X8CZK8"/>
<dbReference type="Proteomes" id="UP000265619">
    <property type="component" value="Unassembled WGS sequence"/>
</dbReference>
<comment type="caution">
    <text evidence="2">The sequence shown here is derived from an EMBL/GenBank/DDBJ whole genome shotgun (WGS) entry which is preliminary data.</text>
</comment>
<evidence type="ECO:0000256" key="1">
    <source>
        <dbReference type="SAM" id="MobiDB-lite"/>
    </source>
</evidence>
<evidence type="ECO:0000313" key="2">
    <source>
        <dbReference type="EMBL" id="RIX74007.1"/>
    </source>
</evidence>
<protein>
    <submittedName>
        <fullName evidence="2">Uncharacterized protein</fullName>
    </submittedName>
</protein>
<dbReference type="RefSeq" id="WP_119557845.1">
    <property type="nucleotide sequence ID" value="NZ_QXMN01000056.1"/>
</dbReference>